<gene>
    <name evidence="1" type="ORF">TCM_029971</name>
</gene>
<proteinExistence type="predicted"/>
<organism evidence="1 2">
    <name type="scientific">Theobroma cacao</name>
    <name type="common">Cacao</name>
    <name type="synonym">Cocoa</name>
    <dbReference type="NCBI Taxonomy" id="3641"/>
    <lineage>
        <taxon>Eukaryota</taxon>
        <taxon>Viridiplantae</taxon>
        <taxon>Streptophyta</taxon>
        <taxon>Embryophyta</taxon>
        <taxon>Tracheophyta</taxon>
        <taxon>Spermatophyta</taxon>
        <taxon>Magnoliopsida</taxon>
        <taxon>eudicotyledons</taxon>
        <taxon>Gunneridae</taxon>
        <taxon>Pentapetalae</taxon>
        <taxon>rosids</taxon>
        <taxon>malvids</taxon>
        <taxon>Malvales</taxon>
        <taxon>Malvaceae</taxon>
        <taxon>Byttnerioideae</taxon>
        <taxon>Theobroma</taxon>
    </lineage>
</organism>
<dbReference type="AlphaFoldDB" id="A0A061GGV2"/>
<evidence type="ECO:0000313" key="1">
    <source>
        <dbReference type="EMBL" id="EOY28392.1"/>
    </source>
</evidence>
<name>A0A061GGV2_THECC</name>
<accession>A0A061GGV2</accession>
<reference evidence="1 2" key="1">
    <citation type="journal article" date="2013" name="Genome Biol.">
        <title>The genome sequence of the most widely cultivated cacao type and its use to identify candidate genes regulating pod color.</title>
        <authorList>
            <person name="Motamayor J.C."/>
            <person name="Mockaitis K."/>
            <person name="Schmutz J."/>
            <person name="Haiminen N."/>
            <person name="Iii D.L."/>
            <person name="Cornejo O."/>
            <person name="Findley S.D."/>
            <person name="Zheng P."/>
            <person name="Utro F."/>
            <person name="Royaert S."/>
            <person name="Saski C."/>
            <person name="Jenkins J."/>
            <person name="Podicheti R."/>
            <person name="Zhao M."/>
            <person name="Scheffler B.E."/>
            <person name="Stack J.C."/>
            <person name="Feltus F.A."/>
            <person name="Mustiga G.M."/>
            <person name="Amores F."/>
            <person name="Phillips W."/>
            <person name="Marelli J.P."/>
            <person name="May G.D."/>
            <person name="Shapiro H."/>
            <person name="Ma J."/>
            <person name="Bustamante C.D."/>
            <person name="Schnell R.J."/>
            <person name="Main D."/>
            <person name="Gilbert D."/>
            <person name="Parida L."/>
            <person name="Kuhn D.N."/>
        </authorList>
    </citation>
    <scope>NUCLEOTIDE SEQUENCE [LARGE SCALE GENOMIC DNA]</scope>
    <source>
        <strain evidence="2">cv. Matina 1-6</strain>
    </source>
</reference>
<keyword evidence="2" id="KW-1185">Reference proteome</keyword>
<dbReference type="Proteomes" id="UP000026915">
    <property type="component" value="Chromosome 6"/>
</dbReference>
<dbReference type="InParanoid" id="A0A061GGV2"/>
<protein>
    <submittedName>
        <fullName evidence="1">Uncharacterized protein</fullName>
    </submittedName>
</protein>
<dbReference type="EMBL" id="CM001884">
    <property type="protein sequence ID" value="EOY28392.1"/>
    <property type="molecule type" value="Genomic_DNA"/>
</dbReference>
<dbReference type="HOGENOM" id="CLU_2781001_0_0_1"/>
<dbReference type="Gramene" id="EOY28392">
    <property type="protein sequence ID" value="EOY28392"/>
    <property type="gene ID" value="TCM_029971"/>
</dbReference>
<evidence type="ECO:0000313" key="2">
    <source>
        <dbReference type="Proteomes" id="UP000026915"/>
    </source>
</evidence>
<sequence length="69" mass="8112">MEQCGSVPPIHFHLVKDSSYGQEQGIWEMGWKKMGHFFKSTVQVRYWSGAPSFRWMGDRFHPLIGTWLP</sequence>